<dbReference type="GO" id="GO:0005829">
    <property type="term" value="C:cytosol"/>
    <property type="evidence" value="ECO:0007669"/>
    <property type="project" value="TreeGrafter"/>
</dbReference>
<evidence type="ECO:0000256" key="10">
    <source>
        <dbReference type="ARBA" id="ARBA00023679"/>
    </source>
</evidence>
<keyword evidence="9" id="KW-0464">Manganese</keyword>
<feature type="domain" description="Nudix hydrolase" evidence="11">
    <location>
        <begin position="162"/>
        <end position="287"/>
    </location>
</feature>
<accession>A0A0V9UDP2</accession>
<dbReference type="AlphaFoldDB" id="A0A0V9UDP2"/>
<sequence length="308" mass="32998">MVNADGVGGALPGDVLSRPVALRDDATAQARAWPDARLLRVNGAGQVRIIDGQLLLESAADYCSQPPTHAVLLGVVGTVHQWAVRDEFLTEAPMESAGIEFGDLRSHGALLDAVDAERYLTAQALLMWQDESHFCAKDGAPMTITSGGWTRVCTACGREEYPRTDPAIICLVHDGADRVLLARHAAWPARNFSTLAGFVEAGESLESCVAREIAEEVGLVVSDVAYVGSQPWPFPRSLMLGFHAVADPREPLIFSDGEICEAVWCSRAEVKEALAAGDWASSVDAPVLLPGKVSIARRMLEAWVRTAG</sequence>
<dbReference type="InterPro" id="IPR000086">
    <property type="entry name" value="NUDIX_hydrolase_dom"/>
</dbReference>
<evidence type="ECO:0000313" key="12">
    <source>
        <dbReference type="EMBL" id="KSZ56051.1"/>
    </source>
</evidence>
<organism evidence="12 13">
    <name type="scientific">Rhodococcus pyridinivorans KG-16</name>
    <dbReference type="NCBI Taxonomy" id="1441730"/>
    <lineage>
        <taxon>Bacteria</taxon>
        <taxon>Bacillati</taxon>
        <taxon>Actinomycetota</taxon>
        <taxon>Actinomycetes</taxon>
        <taxon>Mycobacteriales</taxon>
        <taxon>Nocardiaceae</taxon>
        <taxon>Rhodococcus</taxon>
    </lineage>
</organism>
<dbReference type="GO" id="GO:0019677">
    <property type="term" value="P:NAD+ catabolic process"/>
    <property type="evidence" value="ECO:0007669"/>
    <property type="project" value="TreeGrafter"/>
</dbReference>
<dbReference type="Proteomes" id="UP000053060">
    <property type="component" value="Unassembled WGS sequence"/>
</dbReference>
<dbReference type="InterPro" id="IPR020084">
    <property type="entry name" value="NUDIX_hydrolase_CS"/>
</dbReference>
<proteinExistence type="inferred from homology"/>
<keyword evidence="7" id="KW-0460">Magnesium</keyword>
<name>A0A0V9UDP2_9NOCA</name>
<dbReference type="CDD" id="cd03429">
    <property type="entry name" value="NUDIX_NADH_pyrophosphatase_Nudt13"/>
    <property type="match status" value="1"/>
</dbReference>
<dbReference type="PANTHER" id="PTHR42904">
    <property type="entry name" value="NUDIX HYDROLASE, NUDC SUBFAMILY"/>
    <property type="match status" value="1"/>
</dbReference>
<evidence type="ECO:0000256" key="5">
    <source>
        <dbReference type="ARBA" id="ARBA00022723"/>
    </source>
</evidence>
<protein>
    <recommendedName>
        <fullName evidence="4">NAD(+) diphosphatase</fullName>
        <ecNumber evidence="4">3.6.1.22</ecNumber>
    </recommendedName>
</protein>
<dbReference type="InterPro" id="IPR015376">
    <property type="entry name" value="Znr_NADH_PPase"/>
</dbReference>
<dbReference type="PATRIC" id="fig|1441730.3.peg.5318"/>
<comment type="caution">
    <text evidence="12">The sequence shown here is derived from an EMBL/GenBank/DDBJ whole genome shotgun (WGS) entry which is preliminary data.</text>
</comment>
<evidence type="ECO:0000256" key="4">
    <source>
        <dbReference type="ARBA" id="ARBA00012381"/>
    </source>
</evidence>
<evidence type="ECO:0000256" key="1">
    <source>
        <dbReference type="ARBA" id="ARBA00001946"/>
    </source>
</evidence>
<evidence type="ECO:0000256" key="2">
    <source>
        <dbReference type="ARBA" id="ARBA00001947"/>
    </source>
</evidence>
<keyword evidence="5" id="KW-0479">Metal-binding</keyword>
<keyword evidence="8" id="KW-0520">NAD</keyword>
<dbReference type="SUPFAM" id="SSF55811">
    <property type="entry name" value="Nudix"/>
    <property type="match status" value="1"/>
</dbReference>
<dbReference type="InterPro" id="IPR050241">
    <property type="entry name" value="NAD-cap_RNA_hydrolase_NudC"/>
</dbReference>
<evidence type="ECO:0000256" key="7">
    <source>
        <dbReference type="ARBA" id="ARBA00022842"/>
    </source>
</evidence>
<evidence type="ECO:0000313" key="13">
    <source>
        <dbReference type="Proteomes" id="UP000053060"/>
    </source>
</evidence>
<dbReference type="PANTHER" id="PTHR42904:SF6">
    <property type="entry name" value="NAD-CAPPED RNA HYDROLASE NUDT12"/>
    <property type="match status" value="1"/>
</dbReference>
<evidence type="ECO:0000256" key="6">
    <source>
        <dbReference type="ARBA" id="ARBA00022801"/>
    </source>
</evidence>
<dbReference type="Pfam" id="PF00293">
    <property type="entry name" value="NUDIX"/>
    <property type="match status" value="1"/>
</dbReference>
<comment type="similarity">
    <text evidence="3">Belongs to the Nudix hydrolase family. NudC subfamily.</text>
</comment>
<dbReference type="Gene3D" id="3.90.79.20">
    <property type="match status" value="1"/>
</dbReference>
<dbReference type="GO" id="GO:0006742">
    <property type="term" value="P:NADP+ catabolic process"/>
    <property type="evidence" value="ECO:0007669"/>
    <property type="project" value="TreeGrafter"/>
</dbReference>
<comment type="cofactor">
    <cofactor evidence="1">
        <name>Mg(2+)</name>
        <dbReference type="ChEBI" id="CHEBI:18420"/>
    </cofactor>
</comment>
<dbReference type="NCBIfam" id="NF001299">
    <property type="entry name" value="PRK00241.1"/>
    <property type="match status" value="1"/>
</dbReference>
<dbReference type="RefSeq" id="WP_060655080.1">
    <property type="nucleotide sequence ID" value="NZ_AZXY01000024.1"/>
</dbReference>
<dbReference type="Pfam" id="PF09296">
    <property type="entry name" value="NUDIX-like"/>
    <property type="match status" value="1"/>
</dbReference>
<dbReference type="FunFam" id="3.90.79.10:FF:000048">
    <property type="entry name" value="NADH pyrophosphatase"/>
    <property type="match status" value="1"/>
</dbReference>
<dbReference type="InterPro" id="IPR049734">
    <property type="entry name" value="NudC-like_C"/>
</dbReference>
<reference evidence="13" key="1">
    <citation type="submission" date="2015-01" db="EMBL/GenBank/DDBJ databases">
        <title>Draft genome sequence of Rhodococcus pyridinivorans strain KG-16, a hydrocarbon-degrading bacterium.</title>
        <authorList>
            <person name="Aggarwal R.K."/>
            <person name="Dawar C."/>
        </authorList>
    </citation>
    <scope>NUCLEOTIDE SEQUENCE [LARGE SCALE GENOMIC DNA]</scope>
    <source>
        <strain evidence="13">KG-16</strain>
    </source>
</reference>
<evidence type="ECO:0000256" key="9">
    <source>
        <dbReference type="ARBA" id="ARBA00023211"/>
    </source>
</evidence>
<dbReference type="PROSITE" id="PS51462">
    <property type="entry name" value="NUDIX"/>
    <property type="match status" value="1"/>
</dbReference>
<dbReference type="EMBL" id="AZXY01000024">
    <property type="protein sequence ID" value="KSZ56051.1"/>
    <property type="molecule type" value="Genomic_DNA"/>
</dbReference>
<dbReference type="Pfam" id="PF09297">
    <property type="entry name" value="Zn_ribbon_NUD"/>
    <property type="match status" value="1"/>
</dbReference>
<evidence type="ECO:0000256" key="3">
    <source>
        <dbReference type="ARBA" id="ARBA00009595"/>
    </source>
</evidence>
<dbReference type="EC" id="3.6.1.22" evidence="4"/>
<reference evidence="12 13" key="2">
    <citation type="journal article" date="2016" name="Genome Announc.">
        <title>Draft Genome Sequence of a Versatile Hydrocarbon-Degrading Bacterium, Rhodococcus pyridinivorans Strain KG-16, Collected from Oil Fields in India.</title>
        <authorList>
            <person name="Aggarwal R.K."/>
            <person name="Dawar C."/>
            <person name="Phanindranath R."/>
            <person name="Mutnuri L."/>
            <person name="Dayal A.M."/>
        </authorList>
    </citation>
    <scope>NUCLEOTIDE SEQUENCE [LARGE SCALE GENOMIC DNA]</scope>
    <source>
        <strain evidence="12 13">KG-16</strain>
    </source>
</reference>
<dbReference type="GO" id="GO:0035529">
    <property type="term" value="F:NADH pyrophosphatase activity"/>
    <property type="evidence" value="ECO:0007669"/>
    <property type="project" value="TreeGrafter"/>
</dbReference>
<dbReference type="InterPro" id="IPR015375">
    <property type="entry name" value="NADH_PPase-like_N"/>
</dbReference>
<evidence type="ECO:0000256" key="8">
    <source>
        <dbReference type="ARBA" id="ARBA00023027"/>
    </source>
</evidence>
<keyword evidence="6" id="KW-0378">Hydrolase</keyword>
<comment type="catalytic activity">
    <reaction evidence="10">
        <text>a 5'-end NAD(+)-phospho-ribonucleoside in mRNA + H2O = a 5'-end phospho-adenosine-phospho-ribonucleoside in mRNA + beta-nicotinamide D-ribonucleotide + 2 H(+)</text>
        <dbReference type="Rhea" id="RHEA:60876"/>
        <dbReference type="Rhea" id="RHEA-COMP:15698"/>
        <dbReference type="Rhea" id="RHEA-COMP:15719"/>
        <dbReference type="ChEBI" id="CHEBI:14649"/>
        <dbReference type="ChEBI" id="CHEBI:15377"/>
        <dbReference type="ChEBI" id="CHEBI:15378"/>
        <dbReference type="ChEBI" id="CHEBI:144029"/>
        <dbReference type="ChEBI" id="CHEBI:144051"/>
    </reaction>
    <physiologicalReaction direction="left-to-right" evidence="10">
        <dbReference type="Rhea" id="RHEA:60877"/>
    </physiologicalReaction>
</comment>
<gene>
    <name evidence="12" type="ORF">Z045_25255</name>
</gene>
<comment type="cofactor">
    <cofactor evidence="2">
        <name>Zn(2+)</name>
        <dbReference type="ChEBI" id="CHEBI:29105"/>
    </cofactor>
</comment>
<dbReference type="InterPro" id="IPR015797">
    <property type="entry name" value="NUDIX_hydrolase-like_dom_sf"/>
</dbReference>
<evidence type="ECO:0000259" key="11">
    <source>
        <dbReference type="PROSITE" id="PS51462"/>
    </source>
</evidence>
<dbReference type="PROSITE" id="PS00893">
    <property type="entry name" value="NUDIX_BOX"/>
    <property type="match status" value="1"/>
</dbReference>
<dbReference type="GO" id="GO:0046872">
    <property type="term" value="F:metal ion binding"/>
    <property type="evidence" value="ECO:0007669"/>
    <property type="project" value="UniProtKB-KW"/>
</dbReference>
<dbReference type="Gene3D" id="3.90.79.10">
    <property type="entry name" value="Nucleoside Triphosphate Pyrophosphohydrolase"/>
    <property type="match status" value="1"/>
</dbReference>